<dbReference type="InterPro" id="IPR036864">
    <property type="entry name" value="Zn2-C6_fun-type_DNA-bd_sf"/>
</dbReference>
<feature type="compositionally biased region" description="Polar residues" evidence="10">
    <location>
        <begin position="39"/>
        <end position="53"/>
    </location>
</feature>
<feature type="domain" description="Zn(2)-C6 fungal-type" evidence="11">
    <location>
        <begin position="67"/>
        <end position="98"/>
    </location>
</feature>
<evidence type="ECO:0000256" key="10">
    <source>
        <dbReference type="SAM" id="MobiDB-lite"/>
    </source>
</evidence>
<comment type="caution">
    <text evidence="12">The sequence shown here is derived from an EMBL/GenBank/DDBJ whole genome shotgun (WGS) entry which is preliminary data.</text>
</comment>
<dbReference type="EMBL" id="ML976614">
    <property type="protein sequence ID" value="KAF1850120.1"/>
    <property type="molecule type" value="Genomic_DNA"/>
</dbReference>
<keyword evidence="13" id="KW-1185">Reference proteome</keyword>
<evidence type="ECO:0000256" key="9">
    <source>
        <dbReference type="ARBA" id="ARBA00023242"/>
    </source>
</evidence>
<keyword evidence="3" id="KW-0312">Gluconeogenesis</keyword>
<reference evidence="12" key="1">
    <citation type="submission" date="2020-01" db="EMBL/GenBank/DDBJ databases">
        <authorList>
            <consortium name="DOE Joint Genome Institute"/>
            <person name="Haridas S."/>
            <person name="Albert R."/>
            <person name="Binder M."/>
            <person name="Bloem J."/>
            <person name="Labutti K."/>
            <person name="Salamov A."/>
            <person name="Andreopoulos B."/>
            <person name="Baker S.E."/>
            <person name="Barry K."/>
            <person name="Bills G."/>
            <person name="Bluhm B.H."/>
            <person name="Cannon C."/>
            <person name="Castanera R."/>
            <person name="Culley D.E."/>
            <person name="Daum C."/>
            <person name="Ezra D."/>
            <person name="Gonzalez J.B."/>
            <person name="Henrissat B."/>
            <person name="Kuo A."/>
            <person name="Liang C."/>
            <person name="Lipzen A."/>
            <person name="Lutzoni F."/>
            <person name="Magnuson J."/>
            <person name="Mondo S."/>
            <person name="Nolan M."/>
            <person name="Ohm R."/>
            <person name="Pangilinan J."/>
            <person name="Park H.-J."/>
            <person name="Ramirez L."/>
            <person name="Alfaro M."/>
            <person name="Sun H."/>
            <person name="Tritt A."/>
            <person name="Yoshinaga Y."/>
            <person name="Zwiers L.-H."/>
            <person name="Turgeon B.G."/>
            <person name="Goodwin S.B."/>
            <person name="Spatafora J.W."/>
            <person name="Crous P.W."/>
            <person name="Grigoriev I.V."/>
        </authorList>
    </citation>
    <scope>NUCLEOTIDE SEQUENCE</scope>
    <source>
        <strain evidence="12">CBS 394.84</strain>
    </source>
</reference>
<dbReference type="SUPFAM" id="SSF57701">
    <property type="entry name" value="Zn2/Cys6 DNA-binding domain"/>
    <property type="match status" value="1"/>
</dbReference>
<dbReference type="GO" id="GO:0006094">
    <property type="term" value="P:gluconeogenesis"/>
    <property type="evidence" value="ECO:0007669"/>
    <property type="project" value="UniProtKB-KW"/>
</dbReference>
<evidence type="ECO:0000313" key="13">
    <source>
        <dbReference type="Proteomes" id="UP000800039"/>
    </source>
</evidence>
<feature type="compositionally biased region" description="Polar residues" evidence="10">
    <location>
        <begin position="389"/>
        <end position="414"/>
    </location>
</feature>
<dbReference type="InterPro" id="IPR001138">
    <property type="entry name" value="Zn2Cys6_DnaBD"/>
</dbReference>
<evidence type="ECO:0000256" key="1">
    <source>
        <dbReference type="ARBA" id="ARBA00004123"/>
    </source>
</evidence>
<proteinExistence type="inferred from homology"/>
<dbReference type="PANTHER" id="PTHR47659:SF1">
    <property type="entry name" value="TRANSCRIPTION ACTIVATOR OF GLUCONEOGENESIS ERT1"/>
    <property type="match status" value="1"/>
</dbReference>
<comment type="similarity">
    <text evidence="2">Belongs to the ERT1/acuK family.</text>
</comment>
<feature type="region of interest" description="Disordered" evidence="10">
    <location>
        <begin position="389"/>
        <end position="423"/>
    </location>
</feature>
<evidence type="ECO:0000256" key="2">
    <source>
        <dbReference type="ARBA" id="ARBA00010855"/>
    </source>
</evidence>
<keyword evidence="4" id="KW-0479">Metal-binding</keyword>
<dbReference type="Gene3D" id="4.10.240.10">
    <property type="entry name" value="Zn(2)-C6 fungal-type DNA-binding domain"/>
    <property type="match status" value="1"/>
</dbReference>
<protein>
    <recommendedName>
        <fullName evidence="11">Zn(2)-C6 fungal-type domain-containing protein</fullName>
    </recommendedName>
</protein>
<keyword evidence="7" id="KW-0238">DNA-binding</keyword>
<name>A0A9P4GRP5_9PLEO</name>
<comment type="subcellular location">
    <subcellularLocation>
        <location evidence="1">Nucleus</location>
    </subcellularLocation>
</comment>
<evidence type="ECO:0000256" key="3">
    <source>
        <dbReference type="ARBA" id="ARBA00022432"/>
    </source>
</evidence>
<evidence type="ECO:0000256" key="4">
    <source>
        <dbReference type="ARBA" id="ARBA00022723"/>
    </source>
</evidence>
<dbReference type="SMART" id="SM00066">
    <property type="entry name" value="GAL4"/>
    <property type="match status" value="1"/>
</dbReference>
<dbReference type="InterPro" id="IPR056751">
    <property type="entry name" value="PAS_13"/>
</dbReference>
<dbReference type="InterPro" id="IPR050335">
    <property type="entry name" value="ERT1_acuK_gluconeogen_tf"/>
</dbReference>
<dbReference type="PROSITE" id="PS50048">
    <property type="entry name" value="ZN2_CY6_FUNGAL_2"/>
    <property type="match status" value="1"/>
</dbReference>
<dbReference type="GO" id="GO:0008270">
    <property type="term" value="F:zinc ion binding"/>
    <property type="evidence" value="ECO:0007669"/>
    <property type="project" value="InterPro"/>
</dbReference>
<keyword evidence="5" id="KW-0862">Zinc</keyword>
<dbReference type="GO" id="GO:0000981">
    <property type="term" value="F:DNA-binding transcription factor activity, RNA polymerase II-specific"/>
    <property type="evidence" value="ECO:0007669"/>
    <property type="project" value="InterPro"/>
</dbReference>
<feature type="region of interest" description="Disordered" evidence="10">
    <location>
        <begin position="169"/>
        <end position="214"/>
    </location>
</feature>
<dbReference type="CDD" id="cd00067">
    <property type="entry name" value="GAL4"/>
    <property type="match status" value="1"/>
</dbReference>
<dbReference type="GO" id="GO:0009267">
    <property type="term" value="P:cellular response to starvation"/>
    <property type="evidence" value="ECO:0007669"/>
    <property type="project" value="TreeGrafter"/>
</dbReference>
<keyword evidence="9" id="KW-0539">Nucleus</keyword>
<dbReference type="OrthoDB" id="2538135at2759"/>
<feature type="region of interest" description="Disordered" evidence="10">
    <location>
        <begin position="547"/>
        <end position="575"/>
    </location>
</feature>
<dbReference type="GO" id="GO:0005634">
    <property type="term" value="C:nucleus"/>
    <property type="evidence" value="ECO:0007669"/>
    <property type="project" value="UniProtKB-SubCell"/>
</dbReference>
<evidence type="ECO:0000256" key="8">
    <source>
        <dbReference type="ARBA" id="ARBA00023163"/>
    </source>
</evidence>
<evidence type="ECO:0000256" key="7">
    <source>
        <dbReference type="ARBA" id="ARBA00023125"/>
    </source>
</evidence>
<evidence type="ECO:0000256" key="5">
    <source>
        <dbReference type="ARBA" id="ARBA00022833"/>
    </source>
</evidence>
<dbReference type="GeneID" id="63843794"/>
<dbReference type="RefSeq" id="XP_040792683.1">
    <property type="nucleotide sequence ID" value="XM_040926543.1"/>
</dbReference>
<sequence>MSTPGAEDASLSPEYSGDLDDDMAAEQSTDRQSADGDASPSQKTTNGKPTSSAKDPLRPRRKKARRACFACQRAHLTCGDERPCNRCIKRGLQDHCMDGVRKKAKYLHDAPDGALMPGVGGHYPYMNGNRPTPLPTQDTQTVSVAPQNNLYTQASPTTFYTPNPVPGPLPVSQDGRTFNNQQSPISPPFTQAHHSSVQNVPSTIPPGQSGQVPHFGTLFDPSDPALFNFDISSLNFGNHYGALEFGMLGHMSSGAAEQPHDPGNTLMNPMSQAGGVYHQQMPASYADQSNPAVAMSFGPNGLPTGEWQESTARQGGSMQVQTPNNTPATAHLDHSLHRNDSIHGPHAFAIGQGPSSHSTASPASTDASAFENDNPLASAAFFANTSRPHVQRSPVLNRSQQENRPPNTALQPIHSNGIRKRQRDTKSIYQGITKPYDYVKGYHRLYQLINKKYSRPWVAKAQEYLQNYRPVLLQVREELNTDDLIHQEMGLQRNLMTLQEHFAEVGTPFLICRRSGEIVGINKEFTILTGWRREVLLGNEANQNVNLGANRDASDSEISTQNTTPNIPAQDGDTGTPNVNIIELMDAKSALEFLQHFSELCYQDPRGYASQRVNMLRYQTKADFERIQDMKANAATDVKLDPLVKMEGGAVHQGESAMQRLGAKNGMVDCMIWWHIKRDIFDMPVLVCMSVMPVLDKGLQ</sequence>
<feature type="region of interest" description="Disordered" evidence="10">
    <location>
        <begin position="1"/>
        <end position="61"/>
    </location>
</feature>
<keyword evidence="6" id="KW-0805">Transcription regulation</keyword>
<evidence type="ECO:0000256" key="6">
    <source>
        <dbReference type="ARBA" id="ARBA00023015"/>
    </source>
</evidence>
<dbReference type="PANTHER" id="PTHR47659">
    <property type="entry name" value="ZN(II)2CYS6 TRANSCRIPTION FACTOR (EUROFUNG)-RELATED"/>
    <property type="match status" value="1"/>
</dbReference>
<dbReference type="Proteomes" id="UP000800039">
    <property type="component" value="Unassembled WGS sequence"/>
</dbReference>
<accession>A0A9P4GRP5</accession>
<gene>
    <name evidence="12" type="ORF">K460DRAFT_10976</name>
</gene>
<dbReference type="AlphaFoldDB" id="A0A9P4GRP5"/>
<keyword evidence="8" id="KW-0804">Transcription</keyword>
<dbReference type="GO" id="GO:0000977">
    <property type="term" value="F:RNA polymerase II transcription regulatory region sequence-specific DNA binding"/>
    <property type="evidence" value="ECO:0007669"/>
    <property type="project" value="TreeGrafter"/>
</dbReference>
<organism evidence="12 13">
    <name type="scientific">Cucurbitaria berberidis CBS 394.84</name>
    <dbReference type="NCBI Taxonomy" id="1168544"/>
    <lineage>
        <taxon>Eukaryota</taxon>
        <taxon>Fungi</taxon>
        <taxon>Dikarya</taxon>
        <taxon>Ascomycota</taxon>
        <taxon>Pezizomycotina</taxon>
        <taxon>Dothideomycetes</taxon>
        <taxon>Pleosporomycetidae</taxon>
        <taxon>Pleosporales</taxon>
        <taxon>Pleosporineae</taxon>
        <taxon>Cucurbitariaceae</taxon>
        <taxon>Cucurbitaria</taxon>
    </lineage>
</organism>
<dbReference type="Pfam" id="PF24990">
    <property type="entry name" value="PAS_13"/>
    <property type="match status" value="1"/>
</dbReference>
<evidence type="ECO:0000313" key="12">
    <source>
        <dbReference type="EMBL" id="KAF1850120.1"/>
    </source>
</evidence>
<evidence type="ECO:0000259" key="11">
    <source>
        <dbReference type="PROSITE" id="PS50048"/>
    </source>
</evidence>
<feature type="compositionally biased region" description="Polar residues" evidence="10">
    <location>
        <begin position="174"/>
        <end position="211"/>
    </location>
</feature>
<feature type="compositionally biased region" description="Polar residues" evidence="10">
    <location>
        <begin position="556"/>
        <end position="575"/>
    </location>
</feature>